<dbReference type="EMBL" id="RHLK01000002">
    <property type="protein sequence ID" value="MVO98860.1"/>
    <property type="molecule type" value="Genomic_DNA"/>
</dbReference>
<gene>
    <name evidence="1" type="ORF">EDM21_04895</name>
</gene>
<keyword evidence="2" id="KW-1185">Reference proteome</keyword>
<accession>A0A7X3FFK9</accession>
<dbReference type="OrthoDB" id="2598259at2"/>
<evidence type="ECO:0000313" key="2">
    <source>
        <dbReference type="Proteomes" id="UP000490800"/>
    </source>
</evidence>
<organism evidence="1 2">
    <name type="scientific">Paenibacillus lutrae</name>
    <dbReference type="NCBI Taxonomy" id="2078573"/>
    <lineage>
        <taxon>Bacteria</taxon>
        <taxon>Bacillati</taxon>
        <taxon>Bacillota</taxon>
        <taxon>Bacilli</taxon>
        <taxon>Bacillales</taxon>
        <taxon>Paenibacillaceae</taxon>
        <taxon>Paenibacillus</taxon>
    </lineage>
</organism>
<dbReference type="Proteomes" id="UP000490800">
    <property type="component" value="Unassembled WGS sequence"/>
</dbReference>
<protein>
    <submittedName>
        <fullName evidence="1">Uncharacterized protein</fullName>
    </submittedName>
</protein>
<dbReference type="RefSeq" id="WP_068776331.1">
    <property type="nucleotide sequence ID" value="NZ_RHLK01000002.1"/>
</dbReference>
<proteinExistence type="predicted"/>
<reference evidence="1 2" key="1">
    <citation type="journal article" date="2019" name="Microorganisms">
        <title>Paenibacillus lutrae sp. nov., A Chitinolytic Species Isolated from A River Otter in Castril Natural Park, Granada, Spain.</title>
        <authorList>
            <person name="Rodriguez M."/>
            <person name="Reina J.C."/>
            <person name="Bejar V."/>
            <person name="Llamas I."/>
        </authorList>
    </citation>
    <scope>NUCLEOTIDE SEQUENCE [LARGE SCALE GENOMIC DNA]</scope>
    <source>
        <strain evidence="1 2">N10</strain>
    </source>
</reference>
<comment type="caution">
    <text evidence="1">The sequence shown here is derived from an EMBL/GenBank/DDBJ whole genome shotgun (WGS) entry which is preliminary data.</text>
</comment>
<dbReference type="AlphaFoldDB" id="A0A7X3FFK9"/>
<evidence type="ECO:0000313" key="1">
    <source>
        <dbReference type="EMBL" id="MVO98860.1"/>
    </source>
</evidence>
<name>A0A7X3FFK9_9BACL</name>
<sequence>MKTELSKNAKNAKKVTMTLENSNSKTYLEMLDGRSEELHFAQVAPTQFTVDDSEFSLKSGINVELGILNVDLVATSSVIWPGQTIRVRGGLQGQGAAMKAQATIPFNKKMADGVQGESWLYWVIETPEGELHNKQPIHMKGVLKGLPPKNATFYSDSVTPLFDRENNQAGTVYGCLQSN</sequence>